<evidence type="ECO:0000259" key="1">
    <source>
        <dbReference type="Pfam" id="PF07508"/>
    </source>
</evidence>
<proteinExistence type="predicted"/>
<feature type="domain" description="Recombinase" evidence="1">
    <location>
        <begin position="6"/>
        <end position="60"/>
    </location>
</feature>
<reference evidence="2" key="1">
    <citation type="journal article" date="2013" name="Environ. Microbiol.">
        <title>Microbiota from the distal guts of lean and obese adolescents exhibit partial functional redundancy besides clear differences in community structure.</title>
        <authorList>
            <person name="Ferrer M."/>
            <person name="Ruiz A."/>
            <person name="Lanza F."/>
            <person name="Haange S.B."/>
            <person name="Oberbach A."/>
            <person name="Till H."/>
            <person name="Bargiela R."/>
            <person name="Campoy C."/>
            <person name="Segura M.T."/>
            <person name="Richter M."/>
            <person name="von Bergen M."/>
            <person name="Seifert J."/>
            <person name="Suarez A."/>
        </authorList>
    </citation>
    <scope>NUCLEOTIDE SEQUENCE</scope>
</reference>
<name>K1TW94_9ZZZZ</name>
<dbReference type="AlphaFoldDB" id="K1TW94"/>
<dbReference type="InterPro" id="IPR011109">
    <property type="entry name" value="DNA_bind_recombinase_dom"/>
</dbReference>
<evidence type="ECO:0000313" key="2">
    <source>
        <dbReference type="EMBL" id="EKC74128.1"/>
    </source>
</evidence>
<protein>
    <submittedName>
        <fullName evidence="2">TnpX site-specific recombinase</fullName>
    </submittedName>
</protein>
<dbReference type="GO" id="GO:0000150">
    <property type="term" value="F:DNA strand exchange activity"/>
    <property type="evidence" value="ECO:0007669"/>
    <property type="project" value="InterPro"/>
</dbReference>
<sequence length="94" mass="11136">MDRWREYLGHTVNFKTTKKSYKSKKRIQNPESEWVIFENTHEPIWTEAIAEAVKQARQSRRRPTKMGEMGMFSGMMYCADCGSIMYQCRATGFR</sequence>
<dbReference type="EMBL" id="AJWY01003837">
    <property type="protein sequence ID" value="EKC74128.1"/>
    <property type="molecule type" value="Genomic_DNA"/>
</dbReference>
<comment type="caution">
    <text evidence="2">The sequence shown here is derived from an EMBL/GenBank/DDBJ whole genome shotgun (WGS) entry which is preliminary data.</text>
</comment>
<dbReference type="Gene3D" id="3.90.1750.20">
    <property type="entry name" value="Putative Large Serine Recombinase, Chain B, Domain 2"/>
    <property type="match status" value="1"/>
</dbReference>
<dbReference type="Pfam" id="PF07508">
    <property type="entry name" value="Recombinase"/>
    <property type="match status" value="1"/>
</dbReference>
<dbReference type="GO" id="GO:0003677">
    <property type="term" value="F:DNA binding"/>
    <property type="evidence" value="ECO:0007669"/>
    <property type="project" value="InterPro"/>
</dbReference>
<accession>K1TW94</accession>
<organism evidence="2">
    <name type="scientific">human gut metagenome</name>
    <dbReference type="NCBI Taxonomy" id="408170"/>
    <lineage>
        <taxon>unclassified sequences</taxon>
        <taxon>metagenomes</taxon>
        <taxon>organismal metagenomes</taxon>
    </lineage>
</organism>
<feature type="non-terminal residue" evidence="2">
    <location>
        <position position="94"/>
    </location>
</feature>
<gene>
    <name evidence="2" type="ORF">LEA_05881</name>
</gene>
<dbReference type="InterPro" id="IPR038109">
    <property type="entry name" value="DNA_bind_recomb_sf"/>
</dbReference>